<keyword evidence="2" id="KW-1185">Reference proteome</keyword>
<evidence type="ECO:0000313" key="1">
    <source>
        <dbReference type="EMBL" id="GCL61019.1"/>
    </source>
</evidence>
<evidence type="ECO:0000313" key="2">
    <source>
        <dbReference type="Proteomes" id="UP000301751"/>
    </source>
</evidence>
<protein>
    <submittedName>
        <fullName evidence="1">Uncharacterized protein</fullName>
    </submittedName>
</protein>
<gene>
    <name evidence="1" type="ORF">AQPW35_01000</name>
</gene>
<accession>A0A480AGY3</accession>
<comment type="caution">
    <text evidence="1">The sequence shown here is derived from an EMBL/GenBank/DDBJ whole genome shotgun (WGS) entry which is preliminary data.</text>
</comment>
<dbReference type="EMBL" id="BJCL01000001">
    <property type="protein sequence ID" value="GCL61019.1"/>
    <property type="molecule type" value="Genomic_DNA"/>
</dbReference>
<reference evidence="2" key="1">
    <citation type="submission" date="2019-03" db="EMBL/GenBank/DDBJ databases">
        <title>Aquabacterium pictum sp.nov., the first bacteriochlorophyll a-containing freshwater bacterium in the genus Aquabacterium of the class Betaproteobacteria.</title>
        <authorList>
            <person name="Hirose S."/>
            <person name="Tank M."/>
            <person name="Hara E."/>
            <person name="Tamaki H."/>
            <person name="Takaichi S."/>
            <person name="Haruta S."/>
            <person name="Hanada S."/>
        </authorList>
    </citation>
    <scope>NUCLEOTIDE SEQUENCE [LARGE SCALE GENOMIC DNA]</scope>
    <source>
        <strain evidence="2">W35</strain>
    </source>
</reference>
<name>A0A480AGY3_9BURK</name>
<dbReference type="AlphaFoldDB" id="A0A480AGY3"/>
<proteinExistence type="predicted"/>
<organism evidence="1 2">
    <name type="scientific">Pseudaquabacterium pictum</name>
    <dbReference type="NCBI Taxonomy" id="2315236"/>
    <lineage>
        <taxon>Bacteria</taxon>
        <taxon>Pseudomonadati</taxon>
        <taxon>Pseudomonadota</taxon>
        <taxon>Betaproteobacteria</taxon>
        <taxon>Burkholderiales</taxon>
        <taxon>Sphaerotilaceae</taxon>
        <taxon>Pseudaquabacterium</taxon>
    </lineage>
</organism>
<sequence length="220" mass="23038">MRVPGAQACGAPMSLLIAHLQPDRALVAVDTACRFIDGSYGHTTKLYSVPHIGAVIAARGAAGFLVSMVIGAVGVAQSFEQAREGVERGFAELLAMFQRMASEQGSAAQMVIDGRQELLLVGWSQNLGRMAAATFCKAAGESLLVVDDLDAGDCIFAPGDMPDWMPDPDTADHAISAARYQVENWQGAAAGDPVGGDLIVAQMARNSITITRHHAFAGAI</sequence>
<dbReference type="Proteomes" id="UP000301751">
    <property type="component" value="Unassembled WGS sequence"/>
</dbReference>